<accession>A0A4U9TNI3</accession>
<evidence type="ECO:0000313" key="2">
    <source>
        <dbReference type="EMBL" id="VTR17764.1"/>
    </source>
</evidence>
<sequence>MRYHRSSPTESRSVIWNFSPKGEAERQLNQGLHQRGINRTILDSRPLHHAKPHSPAIRDAQQKKAQTAGACSGNG</sequence>
<gene>
    <name evidence="2" type="primary">yecE_1</name>
    <name evidence="2" type="ORF">NCTC12965_00438</name>
</gene>
<protein>
    <submittedName>
        <fullName evidence="2">Uncharacterized protein</fullName>
    </submittedName>
</protein>
<evidence type="ECO:0000256" key="1">
    <source>
        <dbReference type="SAM" id="MobiDB-lite"/>
    </source>
</evidence>
<feature type="region of interest" description="Disordered" evidence="1">
    <location>
        <begin position="46"/>
        <end position="75"/>
    </location>
</feature>
<dbReference type="EMBL" id="CABEEZ010000016">
    <property type="protein sequence ID" value="VTR17764.1"/>
    <property type="molecule type" value="Genomic_DNA"/>
</dbReference>
<organism evidence="2">
    <name type="scientific">Serratia fonticola</name>
    <dbReference type="NCBI Taxonomy" id="47917"/>
    <lineage>
        <taxon>Bacteria</taxon>
        <taxon>Pseudomonadati</taxon>
        <taxon>Pseudomonadota</taxon>
        <taxon>Gammaproteobacteria</taxon>
        <taxon>Enterobacterales</taxon>
        <taxon>Yersiniaceae</taxon>
        <taxon>Serratia</taxon>
    </lineage>
</organism>
<proteinExistence type="predicted"/>
<name>A0A4U9TNI3_SERFO</name>
<reference evidence="2" key="1">
    <citation type="submission" date="2019-05" db="EMBL/GenBank/DDBJ databases">
        <authorList>
            <consortium name="Pathogen Informatics"/>
        </authorList>
    </citation>
    <scope>NUCLEOTIDE SEQUENCE [LARGE SCALE GENOMIC DNA]</scope>
    <source>
        <strain evidence="2">NCTC12965</strain>
    </source>
</reference>
<dbReference type="AlphaFoldDB" id="A0A4U9TNI3"/>